<dbReference type="Pfam" id="PF01210">
    <property type="entry name" value="NAD_Gly3P_dh_N"/>
    <property type="match status" value="1"/>
</dbReference>
<dbReference type="GO" id="GO:0141152">
    <property type="term" value="F:glycerol-3-phosphate dehydrogenase (NAD+) activity"/>
    <property type="evidence" value="ECO:0007669"/>
    <property type="project" value="UniProtKB-UniRule"/>
</dbReference>
<sequence>MSKKVSIIGNGNWGTAMGRLLANNTVESTIFDKDVRMWGCREEYEGRFLNDIINSDRINPRYLPGVHLPENLKAVDDICSLADSDVLVFALPHQYMGAIEPLKGLVKSSCIGVSLTKGFVSAEDGDIDLVSRLIHRILDINVSVVMGANIASQVAQDMISEGTLGYTDEDAADIVYKLFNSYAYRVTKIKDIYGVEISGTLKNIVSMAYGFAEGLGYCTNTKVAIFRNGFAEMRKFFKFFYPMATTESLFQSSGVGDLLVSCMSGRNFGCARLMAEKRMNLREAEESMCFTKLQGPGTALIVYNYLRRQKRVDEFPLMSTVYRICYENEAYDAILECISSESVEK</sequence>
<dbReference type="GO" id="GO:0046168">
    <property type="term" value="P:glycerol-3-phosphate catabolic process"/>
    <property type="evidence" value="ECO:0007669"/>
    <property type="project" value="UniProtKB-UniRule"/>
</dbReference>
<feature type="binding site" evidence="6">
    <location>
        <position position="117"/>
    </location>
    <ligand>
        <name>substrate</name>
    </ligand>
</feature>
<dbReference type="Pfam" id="PF07479">
    <property type="entry name" value="NAD_Gly3P_dh_C"/>
    <property type="match status" value="1"/>
</dbReference>
<dbReference type="VEuPathDB" id="MicrosporidiaDB:AEWQ_050200"/>
<dbReference type="InterPro" id="IPR008927">
    <property type="entry name" value="6-PGluconate_DH-like_C_sf"/>
</dbReference>
<comment type="catalytic activity">
    <reaction evidence="4 9">
        <text>sn-glycerol 3-phosphate + NAD(+) = dihydroxyacetone phosphate + NADH + H(+)</text>
        <dbReference type="Rhea" id="RHEA:11092"/>
        <dbReference type="ChEBI" id="CHEBI:15378"/>
        <dbReference type="ChEBI" id="CHEBI:57540"/>
        <dbReference type="ChEBI" id="CHEBI:57597"/>
        <dbReference type="ChEBI" id="CHEBI:57642"/>
        <dbReference type="ChEBI" id="CHEBI:57945"/>
        <dbReference type="EC" id="1.1.1.8"/>
    </reaction>
</comment>
<feature type="binding site" evidence="6">
    <location>
        <begin position="266"/>
        <end position="267"/>
    </location>
    <ligand>
        <name>substrate</name>
    </ligand>
</feature>
<keyword evidence="3 7" id="KW-0520">NAD</keyword>
<evidence type="ECO:0000256" key="9">
    <source>
        <dbReference type="RuleBase" id="RU361243"/>
    </source>
</evidence>
<evidence type="ECO:0000256" key="1">
    <source>
        <dbReference type="ARBA" id="ARBA00011009"/>
    </source>
</evidence>
<dbReference type="GO" id="GO:0005829">
    <property type="term" value="C:cytosol"/>
    <property type="evidence" value="ECO:0007669"/>
    <property type="project" value="TreeGrafter"/>
</dbReference>
<dbReference type="GO" id="GO:0051287">
    <property type="term" value="F:NAD binding"/>
    <property type="evidence" value="ECO:0007669"/>
    <property type="project" value="UniProtKB-UniRule"/>
</dbReference>
<dbReference type="VEuPathDB" id="MicrosporidiaDB:AEWR_050200"/>
<organism evidence="12">
    <name type="scientific">Encephalitozoon cuniculi</name>
    <name type="common">Microsporidian parasite</name>
    <dbReference type="NCBI Taxonomy" id="6035"/>
    <lineage>
        <taxon>Eukaryota</taxon>
        <taxon>Fungi</taxon>
        <taxon>Fungi incertae sedis</taxon>
        <taxon>Microsporidia</taxon>
        <taxon>Unikaryonidae</taxon>
        <taxon>Encephalitozoon</taxon>
    </lineage>
</organism>
<evidence type="ECO:0000256" key="8">
    <source>
        <dbReference type="RuleBase" id="RU000437"/>
    </source>
</evidence>
<dbReference type="OMA" id="NRMFGNM"/>
<dbReference type="VEuPathDB" id="MicrosporidiaDB:M970_050200"/>
<dbReference type="PANTHER" id="PTHR11728:SF8">
    <property type="entry name" value="GLYCEROL-3-PHOSPHATE DEHYDROGENASE [NAD(+)]-RELATED"/>
    <property type="match status" value="1"/>
</dbReference>
<dbReference type="InterPro" id="IPR017751">
    <property type="entry name" value="G3P_DH_NAD-dep_euk"/>
</dbReference>
<feature type="domain" description="Glycerol-3-phosphate dehydrogenase NAD-dependent N-terminal" evidence="10">
    <location>
        <begin position="4"/>
        <end position="171"/>
    </location>
</feature>
<dbReference type="SUPFAM" id="SSF51735">
    <property type="entry name" value="NAD(P)-binding Rossmann-fold domains"/>
    <property type="match status" value="1"/>
</dbReference>
<dbReference type="SUPFAM" id="SSF48179">
    <property type="entry name" value="6-phosphogluconate dehydrogenase C-terminal domain-like"/>
    <property type="match status" value="1"/>
</dbReference>
<reference evidence="12" key="1">
    <citation type="journal article" date="2013" name="Eukaryot. Cell">
        <title>Extremely Reduced Levels of Heterozygosity in the Vertebrate Pathogen Encephalitozoon cuniculi.</title>
        <authorList>
            <person name="Selman M."/>
            <person name="Sak B."/>
            <person name="Kvac M."/>
            <person name="Farinelli L."/>
            <person name="Weiss L.M."/>
            <person name="Corradi N."/>
        </authorList>
    </citation>
    <scope>NUCLEOTIDE SEQUENCE</scope>
</reference>
<evidence type="ECO:0000256" key="3">
    <source>
        <dbReference type="ARBA" id="ARBA00023027"/>
    </source>
</evidence>
<feature type="binding site" evidence="7">
    <location>
        <position position="266"/>
    </location>
    <ligand>
        <name>NAD(+)</name>
        <dbReference type="ChEBI" id="CHEBI:57540"/>
    </ligand>
</feature>
<dbReference type="EMBL" id="KC513607">
    <property type="protein sequence ID" value="AGE95414.1"/>
    <property type="molecule type" value="Genomic_DNA"/>
</dbReference>
<dbReference type="VEuPathDB" id="MicrosporidiaDB:AEWD_050200"/>
<evidence type="ECO:0000256" key="4">
    <source>
        <dbReference type="ARBA" id="ARBA00048683"/>
    </source>
</evidence>
<feature type="active site" description="Proton acceptor" evidence="5">
    <location>
        <position position="202"/>
    </location>
</feature>
<dbReference type="Gene3D" id="3.40.50.720">
    <property type="entry name" value="NAD(P)-binding Rossmann-like Domain"/>
    <property type="match status" value="1"/>
</dbReference>
<proteinExistence type="inferred from homology"/>
<evidence type="ECO:0000256" key="5">
    <source>
        <dbReference type="PIRSR" id="PIRSR000114-1"/>
    </source>
</evidence>
<protein>
    <recommendedName>
        <fullName evidence="9">Glycerol-3-phosphate dehydrogenase [NAD(+)]</fullName>
        <ecNumber evidence="9">1.1.1.8</ecNumber>
    </recommendedName>
</protein>
<dbReference type="EC" id="1.1.1.8" evidence="9"/>
<dbReference type="PRINTS" id="PR00077">
    <property type="entry name" value="GPDHDRGNASE"/>
</dbReference>
<dbReference type="GO" id="GO:0042803">
    <property type="term" value="F:protein homodimerization activity"/>
    <property type="evidence" value="ECO:0007669"/>
    <property type="project" value="InterPro"/>
</dbReference>
<feature type="binding site" evidence="7">
    <location>
        <position position="151"/>
    </location>
    <ligand>
        <name>NAD(+)</name>
        <dbReference type="ChEBI" id="CHEBI:57540"/>
    </ligand>
</feature>
<gene>
    <name evidence="12" type="ORF">ECU05_0270</name>
</gene>
<evidence type="ECO:0000256" key="2">
    <source>
        <dbReference type="ARBA" id="ARBA00023002"/>
    </source>
</evidence>
<dbReference type="FunFam" id="1.10.1040.10:FF:000004">
    <property type="entry name" value="Glycerol-3-phosphate dehydrogenase [NAD(+)]"/>
    <property type="match status" value="1"/>
</dbReference>
<dbReference type="GO" id="GO:0005975">
    <property type="term" value="P:carbohydrate metabolic process"/>
    <property type="evidence" value="ECO:0007669"/>
    <property type="project" value="InterPro"/>
</dbReference>
<evidence type="ECO:0000256" key="6">
    <source>
        <dbReference type="PIRSR" id="PIRSR000114-2"/>
    </source>
</evidence>
<feature type="binding site" evidence="7">
    <location>
        <position position="294"/>
    </location>
    <ligand>
        <name>NAD(+)</name>
        <dbReference type="ChEBI" id="CHEBI:57540"/>
    </ligand>
</feature>
<keyword evidence="2 8" id="KW-0560">Oxidoreductase</keyword>
<dbReference type="InterPro" id="IPR013328">
    <property type="entry name" value="6PGD_dom2"/>
</dbReference>
<dbReference type="VEuPathDB" id="MicrosporidiaDB:ECU05_0270"/>
<feature type="binding site" evidence="7">
    <location>
        <position position="292"/>
    </location>
    <ligand>
        <name>NAD(+)</name>
        <dbReference type="ChEBI" id="CHEBI:57540"/>
    </ligand>
</feature>
<dbReference type="NCBIfam" id="TIGR03376">
    <property type="entry name" value="glycerol3P_DH"/>
    <property type="match status" value="1"/>
</dbReference>
<dbReference type="InterPro" id="IPR011128">
    <property type="entry name" value="G3P_DH_NAD-dep_N"/>
</dbReference>
<feature type="domain" description="Glycerol-3-phosphate dehydrogenase NAD-dependent C-terminal" evidence="11">
    <location>
        <begin position="191"/>
        <end position="335"/>
    </location>
</feature>
<evidence type="ECO:0000259" key="10">
    <source>
        <dbReference type="Pfam" id="PF01210"/>
    </source>
</evidence>
<dbReference type="PANTHER" id="PTHR11728">
    <property type="entry name" value="GLYCEROL-3-PHOSPHATE DEHYDROGENASE"/>
    <property type="match status" value="1"/>
</dbReference>
<dbReference type="InterPro" id="IPR006168">
    <property type="entry name" value="G3P_DH_NAD-dep"/>
</dbReference>
<dbReference type="AlphaFoldDB" id="M1JJ41"/>
<dbReference type="PIRSF" id="PIRSF000114">
    <property type="entry name" value="Glycerol-3-P_dh"/>
    <property type="match status" value="1"/>
</dbReference>
<evidence type="ECO:0000313" key="12">
    <source>
        <dbReference type="EMBL" id="AGE95414.1"/>
    </source>
</evidence>
<comment type="similarity">
    <text evidence="1 8">Belongs to the NAD-dependent glycerol-3-phosphate dehydrogenase family.</text>
</comment>
<dbReference type="InterPro" id="IPR036291">
    <property type="entry name" value="NAD(P)-bd_dom_sf"/>
</dbReference>
<feature type="binding site" evidence="7">
    <location>
        <begin position="9"/>
        <end position="14"/>
    </location>
    <ligand>
        <name>NAD(+)</name>
        <dbReference type="ChEBI" id="CHEBI:57540"/>
    </ligand>
</feature>
<name>M1JJ41_ENCCN</name>
<evidence type="ECO:0000259" key="11">
    <source>
        <dbReference type="Pfam" id="PF07479"/>
    </source>
</evidence>
<evidence type="ECO:0000256" key="7">
    <source>
        <dbReference type="PIRSR" id="PIRSR000114-3"/>
    </source>
</evidence>
<dbReference type="Gene3D" id="1.10.1040.10">
    <property type="entry name" value="N-(1-d-carboxylethyl)-l-norvaline Dehydrogenase, domain 2"/>
    <property type="match status" value="1"/>
</dbReference>
<accession>M1JJ41</accession>
<dbReference type="InterPro" id="IPR006109">
    <property type="entry name" value="G3P_DH_NAD-dep_C"/>
</dbReference>